<proteinExistence type="predicted"/>
<gene>
    <name evidence="1" type="ORF">bsdcttw_48170</name>
</gene>
<sequence length="83" mass="9662">MKTKTIVFQEANDLYEFNRQAERCKTDVRVKTQSGTFDFDAKTLLGLFFALNLPSIDVYYEESETEFDEYLSSLEENPDTENA</sequence>
<keyword evidence="2" id="KW-1185">Reference proteome</keyword>
<organism evidence="1 2">
    <name type="scientific">Anaerocolumna chitinilytica</name>
    <dbReference type="NCBI Taxonomy" id="1727145"/>
    <lineage>
        <taxon>Bacteria</taxon>
        <taxon>Bacillati</taxon>
        <taxon>Bacillota</taxon>
        <taxon>Clostridia</taxon>
        <taxon>Lachnospirales</taxon>
        <taxon>Lachnospiraceae</taxon>
        <taxon>Anaerocolumna</taxon>
    </lineage>
</organism>
<dbReference type="EMBL" id="AP023368">
    <property type="protein sequence ID" value="BCK01777.1"/>
    <property type="molecule type" value="Genomic_DNA"/>
</dbReference>
<reference evidence="1 2" key="1">
    <citation type="submission" date="2020-08" db="EMBL/GenBank/DDBJ databases">
        <title>Draft genome sequencing of an Anaerocolumna strain isolated from anoxic soil subjected to BSD treatment.</title>
        <authorList>
            <person name="Uek A."/>
            <person name="Tonouchi A."/>
        </authorList>
    </citation>
    <scope>NUCLEOTIDE SEQUENCE [LARGE SCALE GENOMIC DNA]</scope>
    <source>
        <strain evidence="1 2">CTTW</strain>
    </source>
</reference>
<evidence type="ECO:0000313" key="1">
    <source>
        <dbReference type="EMBL" id="BCK01777.1"/>
    </source>
</evidence>
<name>A0A7M3SB09_9FIRM</name>
<dbReference type="AlphaFoldDB" id="A0A7M3SB09"/>
<dbReference type="Proteomes" id="UP000515703">
    <property type="component" value="Chromosome"/>
</dbReference>
<reference evidence="1 2" key="2">
    <citation type="submission" date="2020-08" db="EMBL/GenBank/DDBJ databases">
        <authorList>
            <person name="Ueki A."/>
            <person name="Tonouchi A."/>
        </authorList>
    </citation>
    <scope>NUCLEOTIDE SEQUENCE [LARGE SCALE GENOMIC DNA]</scope>
    <source>
        <strain evidence="1 2">CTTW</strain>
    </source>
</reference>
<accession>A0A7M3SB09</accession>
<dbReference type="KEGG" id="acht:bsdcttw_48170"/>
<protein>
    <submittedName>
        <fullName evidence="1">Uncharacterized protein</fullName>
    </submittedName>
</protein>
<dbReference type="RefSeq" id="WP_185257308.1">
    <property type="nucleotide sequence ID" value="NZ_AP023368.1"/>
</dbReference>
<evidence type="ECO:0000313" key="2">
    <source>
        <dbReference type="Proteomes" id="UP000515703"/>
    </source>
</evidence>